<evidence type="ECO:0000313" key="4">
    <source>
        <dbReference type="Proteomes" id="UP000013827"/>
    </source>
</evidence>
<reference evidence="4" key="1">
    <citation type="journal article" date="2013" name="Nature">
        <title>Pan genome of the phytoplankton Emiliania underpins its global distribution.</title>
        <authorList>
            <person name="Read B.A."/>
            <person name="Kegel J."/>
            <person name="Klute M.J."/>
            <person name="Kuo A."/>
            <person name="Lefebvre S.C."/>
            <person name="Maumus F."/>
            <person name="Mayer C."/>
            <person name="Miller J."/>
            <person name="Monier A."/>
            <person name="Salamov A."/>
            <person name="Young J."/>
            <person name="Aguilar M."/>
            <person name="Claverie J.M."/>
            <person name="Frickenhaus S."/>
            <person name="Gonzalez K."/>
            <person name="Herman E.K."/>
            <person name="Lin Y.C."/>
            <person name="Napier J."/>
            <person name="Ogata H."/>
            <person name="Sarno A.F."/>
            <person name="Shmutz J."/>
            <person name="Schroeder D."/>
            <person name="de Vargas C."/>
            <person name="Verret F."/>
            <person name="von Dassow P."/>
            <person name="Valentin K."/>
            <person name="Van de Peer Y."/>
            <person name="Wheeler G."/>
            <person name="Dacks J.B."/>
            <person name="Delwiche C.F."/>
            <person name="Dyhrman S.T."/>
            <person name="Glockner G."/>
            <person name="John U."/>
            <person name="Richards T."/>
            <person name="Worden A.Z."/>
            <person name="Zhang X."/>
            <person name="Grigoriev I.V."/>
            <person name="Allen A.E."/>
            <person name="Bidle K."/>
            <person name="Borodovsky M."/>
            <person name="Bowler C."/>
            <person name="Brownlee C."/>
            <person name="Cock J.M."/>
            <person name="Elias M."/>
            <person name="Gladyshev V.N."/>
            <person name="Groth M."/>
            <person name="Guda C."/>
            <person name="Hadaegh A."/>
            <person name="Iglesias-Rodriguez M.D."/>
            <person name="Jenkins J."/>
            <person name="Jones B.M."/>
            <person name="Lawson T."/>
            <person name="Leese F."/>
            <person name="Lindquist E."/>
            <person name="Lobanov A."/>
            <person name="Lomsadze A."/>
            <person name="Malik S.B."/>
            <person name="Marsh M.E."/>
            <person name="Mackinder L."/>
            <person name="Mock T."/>
            <person name="Mueller-Roeber B."/>
            <person name="Pagarete A."/>
            <person name="Parker M."/>
            <person name="Probert I."/>
            <person name="Quesneville H."/>
            <person name="Raines C."/>
            <person name="Rensing S.A."/>
            <person name="Riano-Pachon D.M."/>
            <person name="Richier S."/>
            <person name="Rokitta S."/>
            <person name="Shiraiwa Y."/>
            <person name="Soanes D.M."/>
            <person name="van der Giezen M."/>
            <person name="Wahlund T.M."/>
            <person name="Williams B."/>
            <person name="Wilson W."/>
            <person name="Wolfe G."/>
            <person name="Wurch L.L."/>
        </authorList>
    </citation>
    <scope>NUCLEOTIDE SEQUENCE</scope>
</reference>
<keyword evidence="4" id="KW-1185">Reference proteome</keyword>
<dbReference type="PaxDb" id="2903-EOD14188"/>
<dbReference type="PANTHER" id="PTHR46623">
    <property type="entry name" value="CARBOXYMETHYLENEBUTENOLIDASE-RELATED"/>
    <property type="match status" value="1"/>
</dbReference>
<dbReference type="InterPro" id="IPR002925">
    <property type="entry name" value="Dienelactn_hydro"/>
</dbReference>
<dbReference type="eggNOG" id="KOG3043">
    <property type="taxonomic scope" value="Eukaryota"/>
</dbReference>
<dbReference type="PANTHER" id="PTHR46623:SF7">
    <property type="entry name" value="CARBOXYMETHYLENEBUTENOLIDASE"/>
    <property type="match status" value="1"/>
</dbReference>
<dbReference type="EnsemblProtists" id="EOD14188">
    <property type="protein sequence ID" value="EOD14188"/>
    <property type="gene ID" value="EMIHUDRAFT_246397"/>
</dbReference>
<dbReference type="Pfam" id="PF01738">
    <property type="entry name" value="DLH"/>
    <property type="match status" value="1"/>
</dbReference>
<feature type="domain" description="Dienelactone hydrolase" evidence="2">
    <location>
        <begin position="122"/>
        <end position="336"/>
    </location>
</feature>
<dbReference type="GO" id="GO:0016787">
    <property type="term" value="F:hydrolase activity"/>
    <property type="evidence" value="ECO:0007669"/>
    <property type="project" value="InterPro"/>
</dbReference>
<dbReference type="SUPFAM" id="SSF53474">
    <property type="entry name" value="alpha/beta-Hydrolases"/>
    <property type="match status" value="1"/>
</dbReference>
<organism evidence="3 4">
    <name type="scientific">Emiliania huxleyi (strain CCMP1516)</name>
    <dbReference type="NCBI Taxonomy" id="280463"/>
    <lineage>
        <taxon>Eukaryota</taxon>
        <taxon>Haptista</taxon>
        <taxon>Haptophyta</taxon>
        <taxon>Prymnesiophyceae</taxon>
        <taxon>Isochrysidales</taxon>
        <taxon>Noelaerhabdaceae</taxon>
        <taxon>Emiliania</taxon>
    </lineage>
</organism>
<sequence>MLEGHVPRLAVTLGLLEGGAASVDPPASAEGVRRPLLGPRLPKKKTRPQKAFRASRMEAGVRSLVMLIIALLPLARSIALPAAVSRAVWASHHLFERPLQTAVLEDLANVKVPAEEDREILAFAARPKVPRGGALPVLLVLHEFWGLSGSIVDKAQGLADELGCLCIAPDCFRGETTDFVPKAIWLALSTPQQRVNADLAAVLRWAASQDGVAENFPVGVLGFCFGGGKAIGFTTTMRPDAATVVFYGEPVLKVEALAALSAPVCGIYGAEDPQPTTNRAAAARFRSALAEAGVEHDVTCYEGVGHAFWKDMGQIERRETPQIAAWRQSTTFLRTFFDG</sequence>
<proteinExistence type="predicted"/>
<evidence type="ECO:0000259" key="2">
    <source>
        <dbReference type="Pfam" id="PF01738"/>
    </source>
</evidence>
<feature type="region of interest" description="Disordered" evidence="1">
    <location>
        <begin position="23"/>
        <end position="45"/>
    </location>
</feature>
<dbReference type="RefSeq" id="XP_005766617.1">
    <property type="nucleotide sequence ID" value="XM_005766560.1"/>
</dbReference>
<dbReference type="Gene3D" id="3.40.50.1820">
    <property type="entry name" value="alpha/beta hydrolase"/>
    <property type="match status" value="1"/>
</dbReference>
<dbReference type="HOGENOM" id="CLU_819979_0_0_1"/>
<dbReference type="GeneID" id="17260338"/>
<dbReference type="KEGG" id="ehx:EMIHUDRAFT_246397"/>
<name>A0A0D3ISF3_EMIH1</name>
<dbReference type="InterPro" id="IPR051049">
    <property type="entry name" value="Dienelactone_hydrolase-like"/>
</dbReference>
<dbReference type="AlphaFoldDB" id="A0A0D3ISF3"/>
<evidence type="ECO:0000313" key="3">
    <source>
        <dbReference type="EnsemblProtists" id="EOD14188"/>
    </source>
</evidence>
<reference evidence="3" key="2">
    <citation type="submission" date="2024-10" db="UniProtKB">
        <authorList>
            <consortium name="EnsemblProtists"/>
        </authorList>
    </citation>
    <scope>IDENTIFICATION</scope>
</reference>
<protein>
    <recommendedName>
        <fullName evidence="2">Dienelactone hydrolase domain-containing protein</fullName>
    </recommendedName>
</protein>
<evidence type="ECO:0000256" key="1">
    <source>
        <dbReference type="SAM" id="MobiDB-lite"/>
    </source>
</evidence>
<accession>A0A0D3ISF3</accession>
<dbReference type="InterPro" id="IPR029058">
    <property type="entry name" value="AB_hydrolase_fold"/>
</dbReference>
<dbReference type="Proteomes" id="UP000013827">
    <property type="component" value="Unassembled WGS sequence"/>
</dbReference>